<dbReference type="PROSITE" id="PS51257">
    <property type="entry name" value="PROKAR_LIPOPROTEIN"/>
    <property type="match status" value="1"/>
</dbReference>
<evidence type="ECO:0000313" key="5">
    <source>
        <dbReference type="Proteomes" id="UP000286681"/>
    </source>
</evidence>
<dbReference type="EMBL" id="QQWO01000016">
    <property type="protein sequence ID" value="RSV00548.1"/>
    <property type="molecule type" value="Genomic_DNA"/>
</dbReference>
<dbReference type="EMBL" id="CP018820">
    <property type="protein sequence ID" value="APR53601.1"/>
    <property type="molecule type" value="Genomic_DNA"/>
</dbReference>
<feature type="chain" id="PRO_5041864571" description="Lipoprotein" evidence="1">
    <location>
        <begin position="23"/>
        <end position="124"/>
    </location>
</feature>
<evidence type="ECO:0008006" key="6">
    <source>
        <dbReference type="Google" id="ProtNLM"/>
    </source>
</evidence>
<dbReference type="Proteomes" id="UP000286681">
    <property type="component" value="Unassembled WGS sequence"/>
</dbReference>
<reference evidence="4" key="2">
    <citation type="submission" date="2016-12" db="EMBL/GenBank/DDBJ databases">
        <title>Whole genome sequencing of Sphingomonas sp. ABOJV.</title>
        <authorList>
            <person name="Conlan S."/>
            <person name="Thomas P.J."/>
            <person name="Mullikin J."/>
            <person name="Palmore T.N."/>
            <person name="Frank K.M."/>
            <person name="Segre J.A."/>
        </authorList>
    </citation>
    <scope>NUCLEOTIDE SEQUENCE [LARGE SCALE GENOMIC DNA]</scope>
    <source>
        <strain evidence="4">ABOJV</strain>
    </source>
</reference>
<keyword evidence="4" id="KW-1185">Reference proteome</keyword>
<evidence type="ECO:0000313" key="4">
    <source>
        <dbReference type="Proteomes" id="UP000185161"/>
    </source>
</evidence>
<dbReference type="OrthoDB" id="5402191at2"/>
<feature type="signal peptide" evidence="1">
    <location>
        <begin position="1"/>
        <end position="22"/>
    </location>
</feature>
<proteinExistence type="predicted"/>
<name>A0A1L6JCC4_9SPHN</name>
<evidence type="ECO:0000256" key="1">
    <source>
        <dbReference type="SAM" id="SignalP"/>
    </source>
</evidence>
<sequence>MSTRISNTLAVSAALLSLSACGDNANKTARGEGDRIPCALGGATEFASNCMVERAQTGDGLILTVRHPDGGFHRLRVTTDGRGVIAADGAQEAKVAVVGGGTIEVTIDDARYRLPATVKGGAAK</sequence>
<dbReference type="STRING" id="93064.BRX40_15275"/>
<dbReference type="KEGG" id="skr:BRX40_15275"/>
<dbReference type="Proteomes" id="UP000185161">
    <property type="component" value="Chromosome"/>
</dbReference>
<keyword evidence="1" id="KW-0732">Signal</keyword>
<reference evidence="3 5" key="3">
    <citation type="submission" date="2018-07" db="EMBL/GenBank/DDBJ databases">
        <title>Genomic and Epidemiologic Investigation of an Indolent Hospital Outbreak.</title>
        <authorList>
            <person name="Johnson R.C."/>
            <person name="Deming C."/>
            <person name="Conlan S."/>
            <person name="Zellmer C.J."/>
            <person name="Michelin A.V."/>
            <person name="Lee-Lin S."/>
            <person name="Thomas P.J."/>
            <person name="Park M."/>
            <person name="Weingarten R.A."/>
            <person name="Less J."/>
            <person name="Dekker J.P."/>
            <person name="Frank K.M."/>
            <person name="Musser K.A."/>
            <person name="Mcquiston J.R."/>
            <person name="Henderson D.K."/>
            <person name="Lau A.F."/>
            <person name="Palmore T.N."/>
            <person name="Segre J.A."/>
        </authorList>
    </citation>
    <scope>NUCLEOTIDE SEQUENCE [LARGE SCALE GENOMIC DNA]</scope>
    <source>
        <strain evidence="3 5">SK-NIH.Env10_0317</strain>
    </source>
</reference>
<evidence type="ECO:0000313" key="2">
    <source>
        <dbReference type="EMBL" id="APR53601.1"/>
    </source>
</evidence>
<reference evidence="2" key="1">
    <citation type="submission" date="2016-12" db="EMBL/GenBank/DDBJ databases">
        <title>Whole genome sequencing of Sphingomonas koreensis.</title>
        <authorList>
            <person name="Conlan S."/>
            <person name="Thomas P.J."/>
            <person name="Mullikin J."/>
            <person name="Palmore T.N."/>
            <person name="Frank K.M."/>
            <person name="Segre J.A."/>
        </authorList>
    </citation>
    <scope>NUCLEOTIDE SEQUENCE</scope>
    <source>
        <strain evidence="2">ABOJV</strain>
    </source>
</reference>
<gene>
    <name evidence="2" type="ORF">BRX40_15275</name>
    <name evidence="3" type="ORF">CA257_17250</name>
</gene>
<protein>
    <recommendedName>
        <fullName evidence="6">Lipoprotein</fullName>
    </recommendedName>
</protein>
<organism evidence="2 4">
    <name type="scientific">Sphingomonas koreensis</name>
    <dbReference type="NCBI Taxonomy" id="93064"/>
    <lineage>
        <taxon>Bacteria</taxon>
        <taxon>Pseudomonadati</taxon>
        <taxon>Pseudomonadota</taxon>
        <taxon>Alphaproteobacteria</taxon>
        <taxon>Sphingomonadales</taxon>
        <taxon>Sphingomonadaceae</taxon>
        <taxon>Sphingomonas</taxon>
    </lineage>
</organism>
<evidence type="ECO:0000313" key="3">
    <source>
        <dbReference type="EMBL" id="RSV00548.1"/>
    </source>
</evidence>
<accession>A0A1L6JCC4</accession>
<dbReference type="AlphaFoldDB" id="A0A1L6JCC4"/>